<dbReference type="eggNOG" id="ENOG5034644">
    <property type="taxonomic scope" value="Bacteria"/>
</dbReference>
<accession>A0A0R1YCA6</accession>
<name>A0A0R1YCA6_9LACO</name>
<reference evidence="1 2" key="1">
    <citation type="journal article" date="2015" name="Genome Announc.">
        <title>Expanding the biotechnology potential of lactobacilli through comparative genomics of 213 strains and associated genera.</title>
        <authorList>
            <person name="Sun Z."/>
            <person name="Harris H.M."/>
            <person name="McCann A."/>
            <person name="Guo C."/>
            <person name="Argimon S."/>
            <person name="Zhang W."/>
            <person name="Yang X."/>
            <person name="Jeffery I.B."/>
            <person name="Cooney J.C."/>
            <person name="Kagawa T.F."/>
            <person name="Liu W."/>
            <person name="Song Y."/>
            <person name="Salvetti E."/>
            <person name="Wrobel A."/>
            <person name="Rasinkangas P."/>
            <person name="Parkhill J."/>
            <person name="Rea M.C."/>
            <person name="O'Sullivan O."/>
            <person name="Ritari J."/>
            <person name="Douillard F.P."/>
            <person name="Paul Ross R."/>
            <person name="Yang R."/>
            <person name="Briner A.E."/>
            <person name="Felis G.E."/>
            <person name="de Vos W.M."/>
            <person name="Barrangou R."/>
            <person name="Klaenhammer T.R."/>
            <person name="Caufield P.W."/>
            <person name="Cui Y."/>
            <person name="Zhang H."/>
            <person name="O'Toole P.W."/>
        </authorList>
    </citation>
    <scope>NUCLEOTIDE SEQUENCE [LARGE SCALE GENOMIC DNA]</scope>
    <source>
        <strain evidence="1 2">DSM 5661</strain>
    </source>
</reference>
<dbReference type="Proteomes" id="UP000051223">
    <property type="component" value="Unassembled WGS sequence"/>
</dbReference>
<evidence type="ECO:0000313" key="1">
    <source>
        <dbReference type="EMBL" id="KRM37030.1"/>
    </source>
</evidence>
<dbReference type="OrthoDB" id="2340028at2"/>
<sequence length="232" mass="27973">MGLLSKILNIVNNSKPLSNQQNDIENKQMWQEFNKLEEMRPDFYEIIGRPTDFPKYTDRYETNTNFTMRELLLLVWYGKVKKGRLINTRIPKYFFYDYNLNGVAVTHKFIKQNLLIEHNDRYVLSDEAKRIVDFYNELWEIHTTKEFPTCLDEDFETWEHGKALIPFYEKEIIYLKKDIIYVQADIEFSQKYPDFPLSAQNLDQIINFKKEDIERDKKRIAICQDRIKALSD</sequence>
<comment type="caution">
    <text evidence="1">The sequence shown here is derived from an EMBL/GenBank/DDBJ whole genome shotgun (WGS) entry which is preliminary data.</text>
</comment>
<organism evidence="1 2">
    <name type="scientific">Lactobacillus hamsteri DSM 5661 = JCM 6256</name>
    <dbReference type="NCBI Taxonomy" id="1423754"/>
    <lineage>
        <taxon>Bacteria</taxon>
        <taxon>Bacillati</taxon>
        <taxon>Bacillota</taxon>
        <taxon>Bacilli</taxon>
        <taxon>Lactobacillales</taxon>
        <taxon>Lactobacillaceae</taxon>
        <taxon>Lactobacillus</taxon>
    </lineage>
</organism>
<proteinExistence type="predicted"/>
<keyword evidence="2" id="KW-1185">Reference proteome</keyword>
<dbReference type="PATRIC" id="fig|1423754.3.peg.501"/>
<dbReference type="AlphaFoldDB" id="A0A0R1YCA6"/>
<gene>
    <name evidence="1" type="ORF">FC39_GL000482</name>
</gene>
<evidence type="ECO:0000313" key="2">
    <source>
        <dbReference type="Proteomes" id="UP000051223"/>
    </source>
</evidence>
<protein>
    <submittedName>
        <fullName evidence="1">Uncharacterized protein</fullName>
    </submittedName>
</protein>
<dbReference type="STRING" id="1423754.FC39_GL000482"/>
<dbReference type="RefSeq" id="WP_025080553.1">
    <property type="nucleotide sequence ID" value="NZ_AZGI01000092.1"/>
</dbReference>
<dbReference type="EMBL" id="AZGI01000092">
    <property type="protein sequence ID" value="KRM37030.1"/>
    <property type="molecule type" value="Genomic_DNA"/>
</dbReference>